<keyword evidence="8" id="KW-1185">Reference proteome</keyword>
<dbReference type="EMBL" id="KZ825918">
    <property type="protein sequence ID" value="PYH92371.1"/>
    <property type="molecule type" value="Genomic_DNA"/>
</dbReference>
<dbReference type="GO" id="GO:0008171">
    <property type="term" value="F:O-methyltransferase activity"/>
    <property type="evidence" value="ECO:0007669"/>
    <property type="project" value="InterPro"/>
</dbReference>
<evidence type="ECO:0000256" key="4">
    <source>
        <dbReference type="PIRSR" id="PIRSR005739-1"/>
    </source>
</evidence>
<keyword evidence="2 7" id="KW-0808">Transferase</keyword>
<dbReference type="Gene3D" id="3.40.50.150">
    <property type="entry name" value="Vaccinia Virus protein VP39"/>
    <property type="match status" value="1"/>
</dbReference>
<accession>A0A319D5D0</accession>
<evidence type="ECO:0000259" key="6">
    <source>
        <dbReference type="Pfam" id="PF08100"/>
    </source>
</evidence>
<evidence type="ECO:0000313" key="7">
    <source>
        <dbReference type="EMBL" id="PYH92371.1"/>
    </source>
</evidence>
<feature type="domain" description="O-methyltransferase dimerisation" evidence="6">
    <location>
        <begin position="54"/>
        <end position="119"/>
    </location>
</feature>
<protein>
    <submittedName>
        <fullName evidence="7">S-adenosyl-L-methionine-dependent methyltransferase</fullName>
    </submittedName>
</protein>
<dbReference type="PANTHER" id="PTHR43712">
    <property type="entry name" value="PUTATIVE (AFU_ORTHOLOGUE AFUA_4G14580)-RELATED"/>
    <property type="match status" value="1"/>
</dbReference>
<dbReference type="SUPFAM" id="SSF46785">
    <property type="entry name" value="Winged helix' DNA-binding domain"/>
    <property type="match status" value="1"/>
</dbReference>
<feature type="domain" description="O-methyltransferase C-terminal" evidence="5">
    <location>
        <begin position="213"/>
        <end position="338"/>
    </location>
</feature>
<dbReference type="AlphaFoldDB" id="A0A319D5D0"/>
<dbReference type="Pfam" id="PF00891">
    <property type="entry name" value="Methyltransf_2"/>
    <property type="match status" value="1"/>
</dbReference>
<dbReference type="GO" id="GO:0032259">
    <property type="term" value="P:methylation"/>
    <property type="evidence" value="ECO:0007669"/>
    <property type="project" value="UniProtKB-KW"/>
</dbReference>
<dbReference type="Gene3D" id="1.10.10.10">
    <property type="entry name" value="Winged helix-like DNA-binding domain superfamily/Winged helix DNA-binding domain"/>
    <property type="match status" value="1"/>
</dbReference>
<evidence type="ECO:0000256" key="3">
    <source>
        <dbReference type="ARBA" id="ARBA00022691"/>
    </source>
</evidence>
<dbReference type="InterPro" id="IPR029063">
    <property type="entry name" value="SAM-dependent_MTases_sf"/>
</dbReference>
<evidence type="ECO:0000313" key="8">
    <source>
        <dbReference type="Proteomes" id="UP000247810"/>
    </source>
</evidence>
<keyword evidence="1 7" id="KW-0489">Methyltransferase</keyword>
<dbReference type="Pfam" id="PF08100">
    <property type="entry name" value="Dimerisation"/>
    <property type="match status" value="1"/>
</dbReference>
<dbReference type="GO" id="GO:0046983">
    <property type="term" value="F:protein dimerization activity"/>
    <property type="evidence" value="ECO:0007669"/>
    <property type="project" value="InterPro"/>
</dbReference>
<dbReference type="VEuPathDB" id="FungiDB:BO71DRAFT_485480"/>
<dbReference type="PANTHER" id="PTHR43712:SF1">
    <property type="entry name" value="HYPOTHETICAL O-METHYLTRANSFERASE (EUROFUNG)-RELATED"/>
    <property type="match status" value="1"/>
</dbReference>
<reference evidence="7 8" key="1">
    <citation type="submission" date="2018-02" db="EMBL/GenBank/DDBJ databases">
        <title>The genomes of Aspergillus section Nigri reveals drivers in fungal speciation.</title>
        <authorList>
            <consortium name="DOE Joint Genome Institute"/>
            <person name="Vesth T.C."/>
            <person name="Nybo J."/>
            <person name="Theobald S."/>
            <person name="Brandl J."/>
            <person name="Frisvad J.C."/>
            <person name="Nielsen K.F."/>
            <person name="Lyhne E.K."/>
            <person name="Kogle M.E."/>
            <person name="Kuo A."/>
            <person name="Riley R."/>
            <person name="Clum A."/>
            <person name="Nolan M."/>
            <person name="Lipzen A."/>
            <person name="Salamov A."/>
            <person name="Henrissat B."/>
            <person name="Wiebenga A."/>
            <person name="De vries R.P."/>
            <person name="Grigoriev I.V."/>
            <person name="Mortensen U.H."/>
            <person name="Andersen M.R."/>
            <person name="Baker S.E."/>
        </authorList>
    </citation>
    <scope>NUCLEOTIDE SEQUENCE [LARGE SCALE GENOMIC DNA]</scope>
    <source>
        <strain evidence="7 8">CBS 707.79</strain>
    </source>
</reference>
<dbReference type="InterPro" id="IPR001077">
    <property type="entry name" value="COMT_C"/>
</dbReference>
<dbReference type="PIRSF" id="PIRSF005739">
    <property type="entry name" value="O-mtase"/>
    <property type="match status" value="1"/>
</dbReference>
<organism evidence="7 8">
    <name type="scientific">Aspergillus ellipticus CBS 707.79</name>
    <dbReference type="NCBI Taxonomy" id="1448320"/>
    <lineage>
        <taxon>Eukaryota</taxon>
        <taxon>Fungi</taxon>
        <taxon>Dikarya</taxon>
        <taxon>Ascomycota</taxon>
        <taxon>Pezizomycotina</taxon>
        <taxon>Eurotiomycetes</taxon>
        <taxon>Eurotiomycetidae</taxon>
        <taxon>Eurotiales</taxon>
        <taxon>Aspergillaceae</taxon>
        <taxon>Aspergillus</taxon>
        <taxon>Aspergillus subgen. Circumdati</taxon>
    </lineage>
</organism>
<keyword evidence="3" id="KW-0949">S-adenosyl-L-methionine</keyword>
<evidence type="ECO:0000259" key="5">
    <source>
        <dbReference type="Pfam" id="PF00891"/>
    </source>
</evidence>
<dbReference type="PROSITE" id="PS51683">
    <property type="entry name" value="SAM_OMT_II"/>
    <property type="match status" value="1"/>
</dbReference>
<name>A0A319D5D0_9EURO</name>
<dbReference type="OrthoDB" id="2410195at2759"/>
<dbReference type="Proteomes" id="UP000247810">
    <property type="component" value="Unassembled WGS sequence"/>
</dbReference>
<dbReference type="InterPro" id="IPR016461">
    <property type="entry name" value="COMT-like"/>
</dbReference>
<evidence type="ECO:0000256" key="1">
    <source>
        <dbReference type="ARBA" id="ARBA00022603"/>
    </source>
</evidence>
<dbReference type="SUPFAM" id="SSF53335">
    <property type="entry name" value="S-adenosyl-L-methionine-dependent methyltransferases"/>
    <property type="match status" value="1"/>
</dbReference>
<dbReference type="InterPro" id="IPR036388">
    <property type="entry name" value="WH-like_DNA-bd_sf"/>
</dbReference>
<dbReference type="GO" id="GO:0044550">
    <property type="term" value="P:secondary metabolite biosynthetic process"/>
    <property type="evidence" value="ECO:0007669"/>
    <property type="project" value="UniProtKB-ARBA"/>
</dbReference>
<sequence length="366" mass="41659">MDALAAHVHSIAKSGDEKQRKEILDSLQSLRNSIETPDDTVQRFAFYNMQLAGLRIGANLKIFSLLAESETPLTVSKLSEKTGADSGFLARLLRYLASFEAIKETDKDQFSSSNITRTFSQSGFEAAVFHYFDTMGPAIQNLPEFLQETKYKDPVDNANTALQKAFQTDQPAFFWLQTQPDKMAFFQEYITTNRAGMPTFLDVYPVEEKAIAFRERYPQLEGRVIVQDLAPTLQHAIPHSAVETMELDFFQPQTVKGAKFYYLRNVFHDWPDHKARIILKNIIEAMSDDSLILIDDMVLPNVGVHWQAAQMDMLMMATLAARERTQEQWYELLGSAGLKINKIYTYTSSLKDSIIEAVPESRIVRD</sequence>
<proteinExistence type="predicted"/>
<gene>
    <name evidence="7" type="ORF">BO71DRAFT_485480</name>
</gene>
<dbReference type="InterPro" id="IPR012967">
    <property type="entry name" value="COMT_dimerisation"/>
</dbReference>
<dbReference type="InterPro" id="IPR036390">
    <property type="entry name" value="WH_DNA-bd_sf"/>
</dbReference>
<feature type="active site" description="Proton acceptor" evidence="4">
    <location>
        <position position="268"/>
    </location>
</feature>
<evidence type="ECO:0000256" key="2">
    <source>
        <dbReference type="ARBA" id="ARBA00022679"/>
    </source>
</evidence>